<keyword evidence="1 2" id="KW-0238">DNA-binding</keyword>
<name>A0A2J8I5I0_VIBDI</name>
<feature type="DNA-binding region" description="H-T-H motif" evidence="2">
    <location>
        <begin position="39"/>
        <end position="58"/>
    </location>
</feature>
<dbReference type="RefSeq" id="WP_102965791.1">
    <property type="nucleotide sequence ID" value="NZ_POSK01000003.1"/>
</dbReference>
<dbReference type="Gene3D" id="1.10.357.10">
    <property type="entry name" value="Tetracycline Repressor, domain 2"/>
    <property type="match status" value="1"/>
</dbReference>
<evidence type="ECO:0000256" key="2">
    <source>
        <dbReference type="PROSITE-ProRule" id="PRU00335"/>
    </source>
</evidence>
<dbReference type="Proteomes" id="UP000236449">
    <property type="component" value="Unassembled WGS sequence"/>
</dbReference>
<dbReference type="PANTHER" id="PTHR43479:SF11">
    <property type="entry name" value="ACREF_ENVCD OPERON REPRESSOR-RELATED"/>
    <property type="match status" value="1"/>
</dbReference>
<dbReference type="PRINTS" id="PR00455">
    <property type="entry name" value="HTHTETR"/>
</dbReference>
<evidence type="ECO:0000259" key="3">
    <source>
        <dbReference type="PROSITE" id="PS50977"/>
    </source>
</evidence>
<dbReference type="InterPro" id="IPR009057">
    <property type="entry name" value="Homeodomain-like_sf"/>
</dbReference>
<dbReference type="InterPro" id="IPR001647">
    <property type="entry name" value="HTH_TetR"/>
</dbReference>
<dbReference type="InterPro" id="IPR050624">
    <property type="entry name" value="HTH-type_Tx_Regulator"/>
</dbReference>
<accession>A0A2J8I5I0</accession>
<dbReference type="PROSITE" id="PS50977">
    <property type="entry name" value="HTH_TETR_2"/>
    <property type="match status" value="1"/>
</dbReference>
<sequence length="217" mass="25467">MTTHNRKAGRPRDNNIDVRQKLIEHARELFTSMPYDKVSNRQIANQAGVNIAMIHYYFGNKEGLFETVIRETINPMKERIHMMVKDSSQKNFLDIMRTYYHEMFKIPQFPRLVFQIMHMDTSDTQRKLLEKVFADISQPMQMVMFDKLVNSNILKPDVEPELCKVSYFSLMAFPFIAPPGLLSLHGIELSEDFLNRLLEHNIKLMTDGMLQPKNLQD</sequence>
<dbReference type="OrthoDB" id="9151800at2"/>
<dbReference type="Pfam" id="PF00440">
    <property type="entry name" value="TetR_N"/>
    <property type="match status" value="1"/>
</dbReference>
<proteinExistence type="predicted"/>
<feature type="domain" description="HTH tetR-type" evidence="3">
    <location>
        <begin position="16"/>
        <end position="76"/>
    </location>
</feature>
<protein>
    <submittedName>
        <fullName evidence="4">TetR family transcriptional regulator</fullName>
    </submittedName>
</protein>
<evidence type="ECO:0000256" key="1">
    <source>
        <dbReference type="ARBA" id="ARBA00023125"/>
    </source>
</evidence>
<organism evidence="4 5">
    <name type="scientific">Vibrio diazotrophicus</name>
    <dbReference type="NCBI Taxonomy" id="685"/>
    <lineage>
        <taxon>Bacteria</taxon>
        <taxon>Pseudomonadati</taxon>
        <taxon>Pseudomonadota</taxon>
        <taxon>Gammaproteobacteria</taxon>
        <taxon>Vibrionales</taxon>
        <taxon>Vibrionaceae</taxon>
        <taxon>Vibrio</taxon>
    </lineage>
</organism>
<dbReference type="GO" id="GO:0003677">
    <property type="term" value="F:DNA binding"/>
    <property type="evidence" value="ECO:0007669"/>
    <property type="project" value="UniProtKB-UniRule"/>
</dbReference>
<reference evidence="4 5" key="1">
    <citation type="submission" date="2018-01" db="EMBL/GenBank/DDBJ databases">
        <title>Draft genome sequences of six Vibrio diazotrophicus strains isolated from deep-sea sediments of the Baltic Sea.</title>
        <authorList>
            <person name="Castillo D."/>
            <person name="Vandieken V."/>
            <person name="Chiang O."/>
            <person name="Middelboe M."/>
        </authorList>
    </citation>
    <scope>NUCLEOTIDE SEQUENCE [LARGE SCALE GENOMIC DNA]</scope>
    <source>
        <strain evidence="4 5">60.27F</strain>
    </source>
</reference>
<gene>
    <name evidence="4" type="ORF">C1N32_06600</name>
</gene>
<dbReference type="AlphaFoldDB" id="A0A2J8I5I0"/>
<evidence type="ECO:0000313" key="4">
    <source>
        <dbReference type="EMBL" id="PNI05759.1"/>
    </source>
</evidence>
<dbReference type="EMBL" id="POSK01000003">
    <property type="protein sequence ID" value="PNI05759.1"/>
    <property type="molecule type" value="Genomic_DNA"/>
</dbReference>
<dbReference type="SUPFAM" id="SSF46689">
    <property type="entry name" value="Homeodomain-like"/>
    <property type="match status" value="1"/>
</dbReference>
<comment type="caution">
    <text evidence="4">The sequence shown here is derived from an EMBL/GenBank/DDBJ whole genome shotgun (WGS) entry which is preliminary data.</text>
</comment>
<evidence type="ECO:0000313" key="5">
    <source>
        <dbReference type="Proteomes" id="UP000236449"/>
    </source>
</evidence>
<dbReference type="PANTHER" id="PTHR43479">
    <property type="entry name" value="ACREF/ENVCD OPERON REPRESSOR-RELATED"/>
    <property type="match status" value="1"/>
</dbReference>